<proteinExistence type="predicted"/>
<evidence type="ECO:0000313" key="2">
    <source>
        <dbReference type="EMBL" id="SDE45025.1"/>
    </source>
</evidence>
<feature type="chain" id="PRO_5011614654" description="Lipocalin-like domain-containing protein" evidence="1">
    <location>
        <begin position="22"/>
        <end position="170"/>
    </location>
</feature>
<evidence type="ECO:0000256" key="1">
    <source>
        <dbReference type="SAM" id="SignalP"/>
    </source>
</evidence>
<dbReference type="PROSITE" id="PS51257">
    <property type="entry name" value="PROKAR_LIPOPROTEIN"/>
    <property type="match status" value="1"/>
</dbReference>
<dbReference type="RefSeq" id="WP_093140514.1">
    <property type="nucleotide sequence ID" value="NZ_BMWO01000001.1"/>
</dbReference>
<sequence>MKLSKIVAVLFVALSIVSCKSDDDGANEFVYNKANLEGTYSLNYFVSTEVETTIINGYEVATTTTSTGDTFQVDFIFSENGTYTVDGEFRETYTVVVNGETTEEDSQIIVISNETAGYSVSASTSLLILDGETYQVTVFNENELQLRLEEASSSNGDTYLYTEELRFTRQ</sequence>
<dbReference type="EMBL" id="FNBA01000001">
    <property type="protein sequence ID" value="SDE45025.1"/>
    <property type="molecule type" value="Genomic_DNA"/>
</dbReference>
<keyword evidence="1" id="KW-0732">Signal</keyword>
<evidence type="ECO:0008006" key="4">
    <source>
        <dbReference type="Google" id="ProtNLM"/>
    </source>
</evidence>
<dbReference type="AlphaFoldDB" id="A0A1G7D2S3"/>
<protein>
    <recommendedName>
        <fullName evidence="4">Lipocalin-like domain-containing protein</fullName>
    </recommendedName>
</protein>
<dbReference type="Proteomes" id="UP000199321">
    <property type="component" value="Unassembled WGS sequence"/>
</dbReference>
<keyword evidence="3" id="KW-1185">Reference proteome</keyword>
<accession>A0A1G7D2S3</accession>
<evidence type="ECO:0000313" key="3">
    <source>
        <dbReference type="Proteomes" id="UP000199321"/>
    </source>
</evidence>
<dbReference type="OrthoDB" id="1445355at2"/>
<gene>
    <name evidence="2" type="ORF">SAMN05421855_101682</name>
</gene>
<dbReference type="STRING" id="227084.SAMN05421855_101682"/>
<reference evidence="2 3" key="1">
    <citation type="submission" date="2016-10" db="EMBL/GenBank/DDBJ databases">
        <authorList>
            <person name="de Groot N.N."/>
        </authorList>
    </citation>
    <scope>NUCLEOTIDE SEQUENCE [LARGE SCALE GENOMIC DNA]</scope>
    <source>
        <strain evidence="2 3">DSM 16195</strain>
    </source>
</reference>
<name>A0A1G7D2S3_9FLAO</name>
<organism evidence="2 3">
    <name type="scientific">Ulvibacter litoralis</name>
    <dbReference type="NCBI Taxonomy" id="227084"/>
    <lineage>
        <taxon>Bacteria</taxon>
        <taxon>Pseudomonadati</taxon>
        <taxon>Bacteroidota</taxon>
        <taxon>Flavobacteriia</taxon>
        <taxon>Flavobacteriales</taxon>
        <taxon>Flavobacteriaceae</taxon>
        <taxon>Ulvibacter</taxon>
    </lineage>
</organism>
<feature type="signal peptide" evidence="1">
    <location>
        <begin position="1"/>
        <end position="21"/>
    </location>
</feature>